<protein>
    <submittedName>
        <fullName evidence="1">Uncharacterized protein</fullName>
    </submittedName>
</protein>
<proteinExistence type="predicted"/>
<organism evidence="1">
    <name type="scientific">bioreactor metagenome</name>
    <dbReference type="NCBI Taxonomy" id="1076179"/>
    <lineage>
        <taxon>unclassified sequences</taxon>
        <taxon>metagenomes</taxon>
        <taxon>ecological metagenomes</taxon>
    </lineage>
</organism>
<name>A0A645E078_9ZZZZ</name>
<comment type="caution">
    <text evidence="1">The sequence shown here is derived from an EMBL/GenBank/DDBJ whole genome shotgun (WGS) entry which is preliminary data.</text>
</comment>
<gene>
    <name evidence="1" type="ORF">SDC9_141926</name>
</gene>
<evidence type="ECO:0000313" key="1">
    <source>
        <dbReference type="EMBL" id="MPM94778.1"/>
    </source>
</evidence>
<dbReference type="EMBL" id="VSSQ01041368">
    <property type="protein sequence ID" value="MPM94778.1"/>
    <property type="molecule type" value="Genomic_DNA"/>
</dbReference>
<reference evidence="1" key="1">
    <citation type="submission" date="2019-08" db="EMBL/GenBank/DDBJ databases">
        <authorList>
            <person name="Kucharzyk K."/>
            <person name="Murdoch R.W."/>
            <person name="Higgins S."/>
            <person name="Loffler F."/>
        </authorList>
    </citation>
    <scope>NUCLEOTIDE SEQUENCE</scope>
</reference>
<dbReference type="AlphaFoldDB" id="A0A645E078"/>
<accession>A0A645E078</accession>
<sequence>MQALVLQRIHLPVHAAQHDRDAADLDPLHFVFAQLLAEHRRVPVIDETPRRILVRLVLALRLRVVRARITDPVTPTHHSATDDRFVC</sequence>